<dbReference type="InterPro" id="IPR000241">
    <property type="entry name" value="RlmKL-like_Mtase"/>
</dbReference>
<dbReference type="InterPro" id="IPR002052">
    <property type="entry name" value="DNA_methylase_N6_adenine_CS"/>
</dbReference>
<dbReference type="Proteomes" id="UP000013827">
    <property type="component" value="Unassembled WGS sequence"/>
</dbReference>
<accession>A0A0D3IGP9</accession>
<evidence type="ECO:0000259" key="2">
    <source>
        <dbReference type="Pfam" id="PF01170"/>
    </source>
</evidence>
<feature type="chain" id="PRO_5044231680" description="Ribosomal RNA large subunit methyltransferase K/L-like methyltransferase domain-containing protein" evidence="1">
    <location>
        <begin position="22"/>
        <end position="816"/>
    </location>
</feature>
<dbReference type="InterPro" id="IPR029063">
    <property type="entry name" value="SAM-dependent_MTases_sf"/>
</dbReference>
<dbReference type="Pfam" id="PF01170">
    <property type="entry name" value="UPF0020"/>
    <property type="match status" value="1"/>
</dbReference>
<dbReference type="GO" id="GO:0043527">
    <property type="term" value="C:tRNA methyltransferase complex"/>
    <property type="evidence" value="ECO:0007669"/>
    <property type="project" value="UniProtKB-ARBA"/>
</dbReference>
<reference evidence="4" key="1">
    <citation type="journal article" date="2013" name="Nature">
        <title>Pan genome of the phytoplankton Emiliania underpins its global distribution.</title>
        <authorList>
            <person name="Read B.A."/>
            <person name="Kegel J."/>
            <person name="Klute M.J."/>
            <person name="Kuo A."/>
            <person name="Lefebvre S.C."/>
            <person name="Maumus F."/>
            <person name="Mayer C."/>
            <person name="Miller J."/>
            <person name="Monier A."/>
            <person name="Salamov A."/>
            <person name="Young J."/>
            <person name="Aguilar M."/>
            <person name="Claverie J.M."/>
            <person name="Frickenhaus S."/>
            <person name="Gonzalez K."/>
            <person name="Herman E.K."/>
            <person name="Lin Y.C."/>
            <person name="Napier J."/>
            <person name="Ogata H."/>
            <person name="Sarno A.F."/>
            <person name="Shmutz J."/>
            <person name="Schroeder D."/>
            <person name="de Vargas C."/>
            <person name="Verret F."/>
            <person name="von Dassow P."/>
            <person name="Valentin K."/>
            <person name="Van de Peer Y."/>
            <person name="Wheeler G."/>
            <person name="Dacks J.B."/>
            <person name="Delwiche C.F."/>
            <person name="Dyhrman S.T."/>
            <person name="Glockner G."/>
            <person name="John U."/>
            <person name="Richards T."/>
            <person name="Worden A.Z."/>
            <person name="Zhang X."/>
            <person name="Grigoriev I.V."/>
            <person name="Allen A.E."/>
            <person name="Bidle K."/>
            <person name="Borodovsky M."/>
            <person name="Bowler C."/>
            <person name="Brownlee C."/>
            <person name="Cock J.M."/>
            <person name="Elias M."/>
            <person name="Gladyshev V.N."/>
            <person name="Groth M."/>
            <person name="Guda C."/>
            <person name="Hadaegh A."/>
            <person name="Iglesias-Rodriguez M.D."/>
            <person name="Jenkins J."/>
            <person name="Jones B.M."/>
            <person name="Lawson T."/>
            <person name="Leese F."/>
            <person name="Lindquist E."/>
            <person name="Lobanov A."/>
            <person name="Lomsadze A."/>
            <person name="Malik S.B."/>
            <person name="Marsh M.E."/>
            <person name="Mackinder L."/>
            <person name="Mock T."/>
            <person name="Mueller-Roeber B."/>
            <person name="Pagarete A."/>
            <person name="Parker M."/>
            <person name="Probert I."/>
            <person name="Quesneville H."/>
            <person name="Raines C."/>
            <person name="Rensing S.A."/>
            <person name="Riano-Pachon D.M."/>
            <person name="Richier S."/>
            <person name="Rokitta S."/>
            <person name="Shiraiwa Y."/>
            <person name="Soanes D.M."/>
            <person name="van der Giezen M."/>
            <person name="Wahlund T.M."/>
            <person name="Williams B."/>
            <person name="Wilson W."/>
            <person name="Wolfe G."/>
            <person name="Wurch L.L."/>
        </authorList>
    </citation>
    <scope>NUCLEOTIDE SEQUENCE</scope>
</reference>
<dbReference type="KEGG" id="ehx:EMIHUDRAFT_452668"/>
<feature type="signal peptide" evidence="1">
    <location>
        <begin position="1"/>
        <end position="21"/>
    </location>
</feature>
<dbReference type="eggNOG" id="ENOG502S2WS">
    <property type="taxonomic scope" value="Eukaryota"/>
</dbReference>
<evidence type="ECO:0000313" key="3">
    <source>
        <dbReference type="EnsemblProtists" id="EOD10434"/>
    </source>
</evidence>
<reference evidence="3" key="2">
    <citation type="submission" date="2024-10" db="UniProtKB">
        <authorList>
            <consortium name="EnsemblProtists"/>
        </authorList>
    </citation>
    <scope>IDENTIFICATION</scope>
</reference>
<feature type="domain" description="Ribosomal RNA large subunit methyltransferase K/L-like methyltransferase" evidence="2">
    <location>
        <begin position="694"/>
        <end position="790"/>
    </location>
</feature>
<dbReference type="SUPFAM" id="SSF53335">
    <property type="entry name" value="S-adenosyl-L-methionine-dependent methyltransferases"/>
    <property type="match status" value="1"/>
</dbReference>
<dbReference type="RefSeq" id="XP_005762863.1">
    <property type="nucleotide sequence ID" value="XM_005762806.1"/>
</dbReference>
<dbReference type="EnsemblProtists" id="EOD10434">
    <property type="protein sequence ID" value="EOD10434"/>
    <property type="gene ID" value="EMIHUDRAFT_452668"/>
</dbReference>
<evidence type="ECO:0000313" key="4">
    <source>
        <dbReference type="Proteomes" id="UP000013827"/>
    </source>
</evidence>
<name>A0A0D3IGP9_EMIH1</name>
<dbReference type="STRING" id="2903.R1DP28"/>
<dbReference type="PROSITE" id="PS00092">
    <property type="entry name" value="N6_MTASE"/>
    <property type="match status" value="1"/>
</dbReference>
<dbReference type="Gene3D" id="3.40.50.150">
    <property type="entry name" value="Vaccinia Virus protein VP39"/>
    <property type="match status" value="1"/>
</dbReference>
<dbReference type="GO" id="GO:0008168">
    <property type="term" value="F:methyltransferase activity"/>
    <property type="evidence" value="ECO:0007669"/>
    <property type="project" value="InterPro"/>
</dbReference>
<sequence>MLLLPLLAAPALRLFVSKSLSISERSAATTALREAAGDGRPLRAVQFDSPRRSLLISGEDDEDETLRHHIVAALDAVAHEPHPPSPVFVAVTTEPQTAEGAADAVERAVHADIEAFGLREPLRRRPSPGWALSDVTPALHAVLVGALHAVLDGAAVGGRWDVSSLVAVDGLVDEKLRAGLLSLLHGPSWPPENGADPDYSWQPRLCADPDYWCDGSFSDTLSGGPASSGVGLRPARLAALEAGPGLLLAALCAEGRDTPPAVAELEARVGAYLRAVDAASGGGGVDVCRMPKAAFGPEVTPLAANAPVSSDGEAAYGWHIDADPALLPPSPWTDCFGRYPNRSPGKPRFVTALVYLSPEWRRAIERLVVSNHLSLSADEPEELEAQERGELEAQERDVPADFGASFAASAHFVAEAGGEVVASAGVARAEGGEGRRACRLYESLGFALERREAARSLPRPMTVLWYRKEADALYKALRKRSAARLWREEAWLFDWRGGLRVHLRCRAGLEGLLAEEAGDLFRVVRVRRGGLVAAARRAWRLEEAYRLRRFDTLGFEVGRGGGGEQRAVDAEHGFVYSNQRWRGHGLNCIHFYPPSLVSTRCSEYSAQHAYSRPEAGVLQHTGQHYAGVHPPLAAAMARLAGEGAAEGRTMLIEAAIARPAAVRTLVGTDVAPAAVSLATANVAEARRRKLLADRVGATRGADSCYGCAVLREVDFREGVERIPELALGGVSLVVSNPPFGQRVKVRDLRALYTDLFAASAAVLRGGGRLVLINPRRVAPEGLAAEALSLESRRTVELGLRRAGSVETECKRRKNSF</sequence>
<dbReference type="GeneID" id="17256680"/>
<dbReference type="GO" id="GO:0032259">
    <property type="term" value="P:methylation"/>
    <property type="evidence" value="ECO:0007669"/>
    <property type="project" value="InterPro"/>
</dbReference>
<protein>
    <recommendedName>
        <fullName evidence="2">Ribosomal RNA large subunit methyltransferase K/L-like methyltransferase domain-containing protein</fullName>
    </recommendedName>
</protein>
<evidence type="ECO:0000256" key="1">
    <source>
        <dbReference type="SAM" id="SignalP"/>
    </source>
</evidence>
<dbReference type="PaxDb" id="2903-EOD10434"/>
<organism evidence="3 4">
    <name type="scientific">Emiliania huxleyi (strain CCMP1516)</name>
    <dbReference type="NCBI Taxonomy" id="280463"/>
    <lineage>
        <taxon>Eukaryota</taxon>
        <taxon>Haptista</taxon>
        <taxon>Haptophyta</taxon>
        <taxon>Prymnesiophyceae</taxon>
        <taxon>Isochrysidales</taxon>
        <taxon>Noelaerhabdaceae</taxon>
        <taxon>Emiliania</taxon>
    </lineage>
</organism>
<dbReference type="HOGENOM" id="CLU_346292_0_0_1"/>
<dbReference type="GO" id="GO:0003676">
    <property type="term" value="F:nucleic acid binding"/>
    <property type="evidence" value="ECO:0007669"/>
    <property type="project" value="InterPro"/>
</dbReference>
<keyword evidence="4" id="KW-1185">Reference proteome</keyword>
<keyword evidence="1" id="KW-0732">Signal</keyword>
<proteinExistence type="predicted"/>
<dbReference type="AlphaFoldDB" id="A0A0D3IGP9"/>